<name>A0A0Q3E2Y4_BRADI</name>
<reference evidence="1" key="2">
    <citation type="submission" date="2017-06" db="EMBL/GenBank/DDBJ databases">
        <title>WGS assembly of Brachypodium distachyon.</title>
        <authorList>
            <consortium name="The International Brachypodium Initiative"/>
            <person name="Lucas S."/>
            <person name="Harmon-Smith M."/>
            <person name="Lail K."/>
            <person name="Tice H."/>
            <person name="Grimwood J."/>
            <person name="Bruce D."/>
            <person name="Barry K."/>
            <person name="Shu S."/>
            <person name="Lindquist E."/>
            <person name="Wang M."/>
            <person name="Pitluck S."/>
            <person name="Vogel J.P."/>
            <person name="Garvin D.F."/>
            <person name="Mockler T.C."/>
            <person name="Schmutz J."/>
            <person name="Rokhsar D."/>
            <person name="Bevan M.W."/>
        </authorList>
    </citation>
    <scope>NUCLEOTIDE SEQUENCE</scope>
    <source>
        <strain evidence="1">Bd21</strain>
    </source>
</reference>
<dbReference type="Proteomes" id="UP000008810">
    <property type="component" value="Chromosome 5"/>
</dbReference>
<dbReference type="EMBL" id="CM000884">
    <property type="protein sequence ID" value="KQJ82143.1"/>
    <property type="molecule type" value="Genomic_DNA"/>
</dbReference>
<dbReference type="Gramene" id="KQJ82143">
    <property type="protein sequence ID" value="KQJ82143"/>
    <property type="gene ID" value="BRADI_5g06636v3"/>
</dbReference>
<gene>
    <name evidence="1" type="ORF">BRADI_5g06636v3</name>
</gene>
<sequence length="106" mass="12279">MKRRKRHLRWALGCHGWNVLLRPCLRSIVMECLLSRGNGNPSGEIMVLDRFCLVRSWFCIIANLVVLASQHGRDNFCSRSGCVNLQCAQYFLHYLPETITYILPIQ</sequence>
<dbReference type="AlphaFoldDB" id="A0A0Q3E2Y4"/>
<accession>A0A0Q3E2Y4</accession>
<dbReference type="InParanoid" id="A0A0Q3E2Y4"/>
<reference evidence="2" key="3">
    <citation type="submission" date="2018-08" db="UniProtKB">
        <authorList>
            <consortium name="EnsemblPlants"/>
        </authorList>
    </citation>
    <scope>IDENTIFICATION</scope>
    <source>
        <strain evidence="2">cv. Bd21</strain>
    </source>
</reference>
<evidence type="ECO:0000313" key="3">
    <source>
        <dbReference type="Proteomes" id="UP000008810"/>
    </source>
</evidence>
<evidence type="ECO:0000313" key="2">
    <source>
        <dbReference type="EnsemblPlants" id="KQJ82143"/>
    </source>
</evidence>
<organism evidence="1">
    <name type="scientific">Brachypodium distachyon</name>
    <name type="common">Purple false brome</name>
    <name type="synonym">Trachynia distachya</name>
    <dbReference type="NCBI Taxonomy" id="15368"/>
    <lineage>
        <taxon>Eukaryota</taxon>
        <taxon>Viridiplantae</taxon>
        <taxon>Streptophyta</taxon>
        <taxon>Embryophyta</taxon>
        <taxon>Tracheophyta</taxon>
        <taxon>Spermatophyta</taxon>
        <taxon>Magnoliopsida</taxon>
        <taxon>Liliopsida</taxon>
        <taxon>Poales</taxon>
        <taxon>Poaceae</taxon>
        <taxon>BOP clade</taxon>
        <taxon>Pooideae</taxon>
        <taxon>Stipodae</taxon>
        <taxon>Brachypodieae</taxon>
        <taxon>Brachypodium</taxon>
    </lineage>
</organism>
<dbReference type="EnsemblPlants" id="KQJ82143">
    <property type="protein sequence ID" value="KQJ82143"/>
    <property type="gene ID" value="BRADI_5g06636v3"/>
</dbReference>
<protein>
    <submittedName>
        <fullName evidence="1 2">Uncharacterized protein</fullName>
    </submittedName>
</protein>
<reference evidence="1 2" key="1">
    <citation type="journal article" date="2010" name="Nature">
        <title>Genome sequencing and analysis of the model grass Brachypodium distachyon.</title>
        <authorList>
            <consortium name="International Brachypodium Initiative"/>
        </authorList>
    </citation>
    <scope>NUCLEOTIDE SEQUENCE [LARGE SCALE GENOMIC DNA]</scope>
    <source>
        <strain evidence="1 2">Bd21</strain>
    </source>
</reference>
<proteinExistence type="predicted"/>
<evidence type="ECO:0000313" key="1">
    <source>
        <dbReference type="EMBL" id="KQJ82143.1"/>
    </source>
</evidence>
<keyword evidence="3" id="KW-1185">Reference proteome</keyword>